<evidence type="ECO:0000313" key="2">
    <source>
        <dbReference type="Proteomes" id="UP001432322"/>
    </source>
</evidence>
<organism evidence="1 2">
    <name type="scientific">Pristionchus fissidentatus</name>
    <dbReference type="NCBI Taxonomy" id="1538716"/>
    <lineage>
        <taxon>Eukaryota</taxon>
        <taxon>Metazoa</taxon>
        <taxon>Ecdysozoa</taxon>
        <taxon>Nematoda</taxon>
        <taxon>Chromadorea</taxon>
        <taxon>Rhabditida</taxon>
        <taxon>Rhabditina</taxon>
        <taxon>Diplogasteromorpha</taxon>
        <taxon>Diplogasteroidea</taxon>
        <taxon>Neodiplogasteridae</taxon>
        <taxon>Pristionchus</taxon>
    </lineage>
</organism>
<comment type="caution">
    <text evidence="1">The sequence shown here is derived from an EMBL/GenBank/DDBJ whole genome shotgun (WGS) entry which is preliminary data.</text>
</comment>
<evidence type="ECO:0000313" key="1">
    <source>
        <dbReference type="EMBL" id="GMT17528.1"/>
    </source>
</evidence>
<keyword evidence="2" id="KW-1185">Reference proteome</keyword>
<feature type="non-terminal residue" evidence="1">
    <location>
        <position position="1"/>
    </location>
</feature>
<protein>
    <submittedName>
        <fullName evidence="1">Uncharacterized protein</fullName>
    </submittedName>
</protein>
<reference evidence="1" key="1">
    <citation type="submission" date="2023-10" db="EMBL/GenBank/DDBJ databases">
        <title>Genome assembly of Pristionchus species.</title>
        <authorList>
            <person name="Yoshida K."/>
            <person name="Sommer R.J."/>
        </authorList>
    </citation>
    <scope>NUCLEOTIDE SEQUENCE</scope>
    <source>
        <strain evidence="1">RS5133</strain>
    </source>
</reference>
<accession>A0AAV5VH48</accession>
<dbReference type="Proteomes" id="UP001432322">
    <property type="component" value="Unassembled WGS sequence"/>
</dbReference>
<name>A0AAV5VH48_9BILA</name>
<sequence>WLRHEKIQAIFKSEFLQSFMIDDQLYVTSATIFQPWTLHSIDTQNFSIKEVAVTYHTDGTMHNFPVLVHNHCAYAWNHTRMIRGSAEAAGFHWSYVDTTGPSPGNSSSQVCYFTEGAAPKYGVLSADYEWTIEDSEYELRLFELDINTMEWTRRVVSMHEKALNMLNIYSGLGMSAHACRGNIHLNFINSGFGSGQHLVMDLSTLTLAVACQSAETQPYHKFFVANDELYKIGSSLHEGTMIFKYLEANDEWIKVHYSPSFVGYSAEHLELCIAGSRVFIVGALQGKVDTRRRQVSVLELDPTLFDHSMALLLRNDNNREVARRNLPPHMSSQIVRDSSGDSELNIVDPAALINAFSARWRNFVPSAEFREMINAIKEVNRYELEHPEIDFDDEGEE</sequence>
<gene>
    <name evidence="1" type="ORF">PFISCL1PPCAC_8825</name>
</gene>
<proteinExistence type="predicted"/>
<dbReference type="EMBL" id="BTSY01000003">
    <property type="protein sequence ID" value="GMT17528.1"/>
    <property type="molecule type" value="Genomic_DNA"/>
</dbReference>
<dbReference type="AlphaFoldDB" id="A0AAV5VH48"/>